<evidence type="ECO:0000256" key="1">
    <source>
        <dbReference type="ARBA" id="ARBA00000215"/>
    </source>
</evidence>
<evidence type="ECO:0000256" key="8">
    <source>
        <dbReference type="ARBA" id="ARBA00023136"/>
    </source>
</evidence>
<keyword evidence="7 9" id="KW-1133">Transmembrane helix</keyword>
<evidence type="ECO:0000256" key="3">
    <source>
        <dbReference type="ARBA" id="ARBA00006366"/>
    </source>
</evidence>
<comment type="function">
    <text evidence="9">Plasma membrane transporter mediating the uptake by cells of the water soluble vitamin B2/riboflavin that plays a key role in biochemical oxidation-reduction reactions of the carbohydrate, lipid, and amino acid metabolism.</text>
</comment>
<dbReference type="OrthoDB" id="9995836at2759"/>
<dbReference type="GO" id="GO:0032217">
    <property type="term" value="F:riboflavin transmembrane transporter activity"/>
    <property type="evidence" value="ECO:0007669"/>
    <property type="project" value="UniProtKB-UniRule"/>
</dbReference>
<protein>
    <recommendedName>
        <fullName evidence="9">Riboflavin transporter</fullName>
    </recommendedName>
</protein>
<feature type="transmembrane region" description="Helical" evidence="9">
    <location>
        <begin position="45"/>
        <end position="63"/>
    </location>
</feature>
<dbReference type="OMA" id="CTWIGTN"/>
<keyword evidence="11" id="KW-1185">Reference proteome</keyword>
<name>A0A0N4WAS1_HAEPC</name>
<feature type="transmembrane region" description="Helical" evidence="9">
    <location>
        <begin position="109"/>
        <end position="129"/>
    </location>
</feature>
<organism evidence="12">
    <name type="scientific">Haemonchus placei</name>
    <name type="common">Barber's pole worm</name>
    <dbReference type="NCBI Taxonomy" id="6290"/>
    <lineage>
        <taxon>Eukaryota</taxon>
        <taxon>Metazoa</taxon>
        <taxon>Ecdysozoa</taxon>
        <taxon>Nematoda</taxon>
        <taxon>Chromadorea</taxon>
        <taxon>Rhabditida</taxon>
        <taxon>Rhabditina</taxon>
        <taxon>Rhabditomorpha</taxon>
        <taxon>Strongyloidea</taxon>
        <taxon>Trichostrongylidae</taxon>
        <taxon>Haemonchus</taxon>
    </lineage>
</organism>
<evidence type="ECO:0000256" key="6">
    <source>
        <dbReference type="ARBA" id="ARBA00022692"/>
    </source>
</evidence>
<feature type="transmembrane region" description="Helical" evidence="9">
    <location>
        <begin position="343"/>
        <end position="362"/>
    </location>
</feature>
<keyword evidence="6 9" id="KW-0812">Transmembrane</keyword>
<proteinExistence type="inferred from homology"/>
<feature type="transmembrane region" description="Helical" evidence="9">
    <location>
        <begin position="248"/>
        <end position="271"/>
    </location>
</feature>
<comment type="subcellular location">
    <subcellularLocation>
        <location evidence="2 9">Cell membrane</location>
        <topology evidence="2 9">Multi-pass membrane protein</topology>
    </subcellularLocation>
</comment>
<dbReference type="EMBL" id="UZAF01016674">
    <property type="protein sequence ID" value="VDO32091.1"/>
    <property type="molecule type" value="Genomic_DNA"/>
</dbReference>
<dbReference type="GO" id="GO:0005886">
    <property type="term" value="C:plasma membrane"/>
    <property type="evidence" value="ECO:0007669"/>
    <property type="project" value="UniProtKB-SubCell"/>
</dbReference>
<comment type="similarity">
    <text evidence="3 9">Belongs to the riboflavin transporter family.</text>
</comment>
<sequence length="394" mass="43404">MVVSKIIYALVVAFGSCTWIGTNSVWMQLSMFTSELPEGWNLPSYLSVVVQIACIGPLIYTIVHKGCKTVEIPHTRLIFIFLVMACICQLGLVFLWKETVAIGSQRYSLGLYLLLFGLAVVDAMSNVLFMPFMAKFHPAYLNAYFVGMGFSSLIPSILSLIQGSSSYTCEGDVPHYTPPRFSAAVFFLIIFFSTCNSAVAFLILYLKAVKQPSPSEQSISENNTEVTETEITSEEEIKHEGLALPGRSYLFILLTVSLVNAQMNGIIPSISSFCALPYSQATYHYSIALSNVMMPLASFLSFFLIVRKLPYLGLLSAMSTCTTIFLIYLAALSPAMIFNSRSIGAALSILASMIAAGLHSYLRVAFASRLRECDQSESRLFWCGVFTQVNCLPV</sequence>
<dbReference type="Proteomes" id="UP000268014">
    <property type="component" value="Unassembled WGS sequence"/>
</dbReference>
<feature type="transmembrane region" description="Helical" evidence="9">
    <location>
        <begin position="283"/>
        <end position="305"/>
    </location>
</feature>
<evidence type="ECO:0000313" key="10">
    <source>
        <dbReference type="EMBL" id="VDO32091.1"/>
    </source>
</evidence>
<evidence type="ECO:0000256" key="5">
    <source>
        <dbReference type="ARBA" id="ARBA00022475"/>
    </source>
</evidence>
<dbReference type="STRING" id="6290.A0A0N4WAS1"/>
<reference evidence="12" key="1">
    <citation type="submission" date="2017-02" db="UniProtKB">
        <authorList>
            <consortium name="WormBaseParasite"/>
        </authorList>
    </citation>
    <scope>IDENTIFICATION</scope>
</reference>
<feature type="transmembrane region" description="Helical" evidence="9">
    <location>
        <begin position="181"/>
        <end position="206"/>
    </location>
</feature>
<reference evidence="10 11" key="2">
    <citation type="submission" date="2018-11" db="EMBL/GenBank/DDBJ databases">
        <authorList>
            <consortium name="Pathogen Informatics"/>
        </authorList>
    </citation>
    <scope>NUCLEOTIDE SEQUENCE [LARGE SCALE GENOMIC DNA]</scope>
    <source>
        <strain evidence="10 11">MHpl1</strain>
    </source>
</reference>
<evidence type="ECO:0000313" key="12">
    <source>
        <dbReference type="WBParaSite" id="HPLM_0000750301-mRNA-1"/>
    </source>
</evidence>
<feature type="transmembrane region" description="Helical" evidence="9">
    <location>
        <begin position="312"/>
        <end position="331"/>
    </location>
</feature>
<keyword evidence="4 9" id="KW-0813">Transport</keyword>
<comment type="catalytic activity">
    <reaction evidence="1 9">
        <text>riboflavin(in) = riboflavin(out)</text>
        <dbReference type="Rhea" id="RHEA:35015"/>
        <dbReference type="ChEBI" id="CHEBI:57986"/>
    </reaction>
</comment>
<dbReference type="Pfam" id="PF06237">
    <property type="entry name" value="SLC52_ribofla_tr"/>
    <property type="match status" value="1"/>
</dbReference>
<feature type="transmembrane region" description="Helical" evidence="9">
    <location>
        <begin position="7"/>
        <end position="25"/>
    </location>
</feature>
<evidence type="ECO:0000256" key="4">
    <source>
        <dbReference type="ARBA" id="ARBA00022448"/>
    </source>
</evidence>
<dbReference type="PROSITE" id="PS51257">
    <property type="entry name" value="PROKAR_LIPOPROTEIN"/>
    <property type="match status" value="1"/>
</dbReference>
<dbReference type="AlphaFoldDB" id="A0A0N4WAS1"/>
<keyword evidence="8 9" id="KW-0472">Membrane</keyword>
<dbReference type="PANTHER" id="PTHR12929:SF10">
    <property type="entry name" value="RIBOFLAVIN TRANSPORTER"/>
    <property type="match status" value="1"/>
</dbReference>
<dbReference type="WBParaSite" id="HPLM_0000750301-mRNA-1">
    <property type="protein sequence ID" value="HPLM_0000750301-mRNA-1"/>
    <property type="gene ID" value="HPLM_0000750301"/>
</dbReference>
<evidence type="ECO:0000256" key="2">
    <source>
        <dbReference type="ARBA" id="ARBA00004651"/>
    </source>
</evidence>
<dbReference type="PANTHER" id="PTHR12929">
    <property type="entry name" value="SOLUTE CARRIER FAMILY 52"/>
    <property type="match status" value="1"/>
</dbReference>
<accession>A0A0N4WAS1</accession>
<evidence type="ECO:0000256" key="7">
    <source>
        <dbReference type="ARBA" id="ARBA00022989"/>
    </source>
</evidence>
<feature type="transmembrane region" description="Helical" evidence="9">
    <location>
        <begin position="141"/>
        <end position="161"/>
    </location>
</feature>
<feature type="transmembrane region" description="Helical" evidence="9">
    <location>
        <begin position="75"/>
        <end position="97"/>
    </location>
</feature>
<keyword evidence="5 9" id="KW-1003">Cell membrane</keyword>
<evidence type="ECO:0000256" key="9">
    <source>
        <dbReference type="RuleBase" id="RU368035"/>
    </source>
</evidence>
<dbReference type="InterPro" id="IPR009357">
    <property type="entry name" value="Riboflavin_transptr"/>
</dbReference>
<evidence type="ECO:0000313" key="11">
    <source>
        <dbReference type="Proteomes" id="UP000268014"/>
    </source>
</evidence>
<gene>
    <name evidence="10" type="ORF">HPLM_LOCUS7495</name>
</gene>